<dbReference type="Proteomes" id="UP000530660">
    <property type="component" value="Unassembled WGS sequence"/>
</dbReference>
<evidence type="ECO:0000313" key="3">
    <source>
        <dbReference type="Proteomes" id="UP000530660"/>
    </source>
</evidence>
<dbReference type="EMBL" id="VWRR01000007">
    <property type="protein sequence ID" value="KAF6003370.1"/>
    <property type="molecule type" value="Genomic_DNA"/>
</dbReference>
<evidence type="ECO:0000256" key="1">
    <source>
        <dbReference type="SAM" id="MobiDB-lite"/>
    </source>
</evidence>
<name>A0A7J7IKY1_9RHOD</name>
<sequence length="100" mass="11439">MDTIVKVRWVGAPRIRPRISGRLHRRRCCCENTRHEVNESGARPLRTKIFVCKSDLKRAMGNELDVWLCLISSGAEVRERGVDEVSTSSSEEERPLHDHG</sequence>
<accession>A0A7J7IKY1</accession>
<keyword evidence="3" id="KW-1185">Reference proteome</keyword>
<gene>
    <name evidence="2" type="ORF">F1559_004052</name>
</gene>
<organism evidence="2 3">
    <name type="scientific">Cyanidiococcus yangmingshanensis</name>
    <dbReference type="NCBI Taxonomy" id="2690220"/>
    <lineage>
        <taxon>Eukaryota</taxon>
        <taxon>Rhodophyta</taxon>
        <taxon>Bangiophyceae</taxon>
        <taxon>Cyanidiales</taxon>
        <taxon>Cyanidiaceae</taxon>
        <taxon>Cyanidiococcus</taxon>
    </lineage>
</organism>
<protein>
    <submittedName>
        <fullName evidence="2">Uncharacterized protein</fullName>
    </submittedName>
</protein>
<reference evidence="2 3" key="1">
    <citation type="journal article" date="2020" name="J. Phycol.">
        <title>Comparative genome analysis reveals Cyanidiococcus gen. nov., a new extremophilic red algal genus sister to Cyanidioschyzon (Cyanidioschyzonaceae, Rhodophyta).</title>
        <authorList>
            <person name="Liu S.-L."/>
            <person name="Chiang Y.-R."/>
            <person name="Yoon H.S."/>
            <person name="Fu H.-Y."/>
        </authorList>
    </citation>
    <scope>NUCLEOTIDE SEQUENCE [LARGE SCALE GENOMIC DNA]</scope>
    <source>
        <strain evidence="2 3">THAL066</strain>
    </source>
</reference>
<proteinExistence type="predicted"/>
<dbReference type="AlphaFoldDB" id="A0A7J7IKY1"/>
<feature type="region of interest" description="Disordered" evidence="1">
    <location>
        <begin position="78"/>
        <end position="100"/>
    </location>
</feature>
<comment type="caution">
    <text evidence="2">The sequence shown here is derived from an EMBL/GenBank/DDBJ whole genome shotgun (WGS) entry which is preliminary data.</text>
</comment>
<evidence type="ECO:0000313" key="2">
    <source>
        <dbReference type="EMBL" id="KAF6003370.1"/>
    </source>
</evidence>
<feature type="compositionally biased region" description="Basic and acidic residues" evidence="1">
    <location>
        <begin position="91"/>
        <end position="100"/>
    </location>
</feature>